<dbReference type="PANTHER" id="PTHR45527">
    <property type="entry name" value="NONRIBOSOMAL PEPTIDE SYNTHETASE"/>
    <property type="match status" value="1"/>
</dbReference>
<evidence type="ECO:0000256" key="1">
    <source>
        <dbReference type="ARBA" id="ARBA00001957"/>
    </source>
</evidence>
<dbReference type="InterPro" id="IPR057737">
    <property type="entry name" value="Condensation_MtbB-like"/>
</dbReference>
<comment type="similarity">
    <text evidence="3">Belongs to the ATP-dependent AMP-binding enzyme family. MbtB subfamily.</text>
</comment>
<dbReference type="Gene3D" id="3.30.559.10">
    <property type="entry name" value="Chloramphenicol acetyltransferase-like domain"/>
    <property type="match status" value="1"/>
</dbReference>
<keyword evidence="9" id="KW-1185">Reference proteome</keyword>
<dbReference type="InterPro" id="IPR010071">
    <property type="entry name" value="AA_adenyl_dom"/>
</dbReference>
<dbReference type="PANTHER" id="PTHR45527:SF10">
    <property type="entry name" value="PYOCHELIN SYNTHASE PCHF"/>
    <property type="match status" value="1"/>
</dbReference>
<evidence type="ECO:0000256" key="3">
    <source>
        <dbReference type="ARBA" id="ARBA00007380"/>
    </source>
</evidence>
<dbReference type="InterPro" id="IPR045851">
    <property type="entry name" value="AMP-bd_C_sf"/>
</dbReference>
<dbReference type="Gene3D" id="3.40.50.150">
    <property type="entry name" value="Vaccinia Virus protein VP39"/>
    <property type="match status" value="1"/>
</dbReference>
<dbReference type="InterPro" id="IPR041464">
    <property type="entry name" value="TubC_N"/>
</dbReference>
<dbReference type="RefSeq" id="WP_377343263.1">
    <property type="nucleotide sequence ID" value="NZ_JBHLUE010000026.1"/>
</dbReference>
<feature type="domain" description="Carrier" evidence="7">
    <location>
        <begin position="1433"/>
        <end position="1514"/>
    </location>
</feature>
<name>A0ABV6P4F0_9ACTN</name>
<evidence type="ECO:0000313" key="9">
    <source>
        <dbReference type="Proteomes" id="UP001589894"/>
    </source>
</evidence>
<comment type="pathway">
    <text evidence="2">Siderophore biosynthesis; mycobactin biosynthesis.</text>
</comment>
<dbReference type="Gene3D" id="1.10.10.1830">
    <property type="entry name" value="Non-ribosomal peptide synthase, adenylation domain"/>
    <property type="match status" value="1"/>
</dbReference>
<dbReference type="InterPro" id="IPR020845">
    <property type="entry name" value="AMP-binding_CS"/>
</dbReference>
<gene>
    <name evidence="8" type="ORF">ACFFHU_27625</name>
</gene>
<dbReference type="InterPro" id="IPR013217">
    <property type="entry name" value="Methyltransf_12"/>
</dbReference>
<dbReference type="Pfam" id="PF00668">
    <property type="entry name" value="Condensation"/>
    <property type="match status" value="1"/>
</dbReference>
<dbReference type="NCBIfam" id="TIGR01733">
    <property type="entry name" value="AA-adenyl-dom"/>
    <property type="match status" value="1"/>
</dbReference>
<dbReference type="Gene3D" id="3.40.50.980">
    <property type="match status" value="2"/>
</dbReference>
<dbReference type="Proteomes" id="UP001589894">
    <property type="component" value="Unassembled WGS sequence"/>
</dbReference>
<evidence type="ECO:0000256" key="4">
    <source>
        <dbReference type="ARBA" id="ARBA00016743"/>
    </source>
</evidence>
<dbReference type="InterPro" id="IPR023213">
    <property type="entry name" value="CAT-like_dom_sf"/>
</dbReference>
<accession>A0ABV6P4F0</accession>
<dbReference type="Gene3D" id="1.10.1200.10">
    <property type="entry name" value="ACP-like"/>
    <property type="match status" value="1"/>
</dbReference>
<dbReference type="InterPro" id="IPR000873">
    <property type="entry name" value="AMP-dep_synth/lig_dom"/>
</dbReference>
<protein>
    <recommendedName>
        <fullName evidence="4">Phenyloxazoline synthase MbtB</fullName>
    </recommendedName>
    <alternativeName>
        <fullName evidence="6">Mycobactin synthetase protein B</fullName>
    </alternativeName>
</protein>
<dbReference type="Gene3D" id="3.30.300.30">
    <property type="match status" value="2"/>
</dbReference>
<dbReference type="SUPFAM" id="SSF52777">
    <property type="entry name" value="CoA-dependent acyltransferases"/>
    <property type="match status" value="2"/>
</dbReference>
<evidence type="ECO:0000256" key="5">
    <source>
        <dbReference type="ARBA" id="ARBA00022598"/>
    </source>
</evidence>
<dbReference type="Pfam" id="PF00501">
    <property type="entry name" value="AMP-binding"/>
    <property type="match status" value="1"/>
</dbReference>
<dbReference type="PROSITE" id="PS50075">
    <property type="entry name" value="CARRIER"/>
    <property type="match status" value="1"/>
</dbReference>
<dbReference type="Pfam" id="PF18563">
    <property type="entry name" value="TubC_N"/>
    <property type="match status" value="1"/>
</dbReference>
<dbReference type="InterPro" id="IPR001242">
    <property type="entry name" value="Condensation_dom"/>
</dbReference>
<proteinExistence type="inferred from homology"/>
<dbReference type="InterPro" id="IPR009081">
    <property type="entry name" value="PP-bd_ACP"/>
</dbReference>
<sequence length="1514" mass="165997">MTQQSADAHLVDVVDRLAAAGVQLWADAGRLRYRAPSGALTDEDRAVLRQHRDALLEYLRDDVDADLLRADPDHAEDPFPLTDVQTAYLLGRSDGLDYGGVGCQVYLEAELADVDPPRLAAAWRRLIDRHPMLRAVVDERGFQQVRRDPGRFEPTVTDLRSVAPAVAAERVAAVRADMCRRTYQPGSWPMFDVRLSLTPQRSVLHLSFDLLIADFMSVQLLLDEWHRLYHGQPLPELEVSFRDYLAAQLRLGERRVRRRARDYWWERIDGLPPAPRLPTRTDVRRRGHADFRRWETRLAPDRWRRLQEFTGGHGLTPSGVVLGAYAETIGRWTPQPGFSLGVTMLNRLPVHPGVDRIVGDFTSVDILEVRPDAGHSFAAAAQALQAQLWADMGHLAFSGVEVLRELGSRRGRAEALMPIVFTSAIALDNREPEFWRDATLVYGLTQTPQVWIDCQALVANGALIVNWDVREGVFPDGLIDDMFAAFERLLGTLADDAGAWDRPALLPLPADQADRRRAANETTAEPPTARLLHEPLVRQALRDPDRPAVAGSWGSLSYGTVLRRAARLATALADRPGDPATPVAVIADRGPGQLVGVLGVLLAGAPYLPIDTNQPVVRRDRILADAGVRTVVTQDRLRAGGAWPDGLDVVAIDESAGAGAEVDLAAFCAAALARPGAGLAYVIYTSGSTGSPKGVQIGHRAALNTIEDVNRRFGVGPDDTVLGLTNLGFDLSVYDLFGPLAVGGCLVVPEHEQRGLPAHWAALIAAHRVTLWNSVPAHLQMMTDFLATAPTADVSSLRLALLSGDWIPVSLPERIRRFVPDLALVSLGGATEGSIWSICYPIDRVDEGWRSIPYGKPLANQHMYVLDRRWQDCPDGVTGEIWIGGAGVAEGYLGDPVRTAERFVRHPRTGERLYRTGDLGRYLPDGNIEFLGRDDDQVKIRGHRIELAEVEAALLADPQVANAAVIVDEVSRTDRRLVAFVEPGVRPDPGGAEVAAAVTEAAAAVAEQSTADVDRERYVDYLRRLDRIALLSMLRTFQLDGLFRRPADTHSMAQIVAATGAPPRHHRVLRRWVRALVGHDLLIEEDTDRYRAERHVEADALAAAWAEVDDLVADLDPGSAKVHDYFKACTSSLPEVLRGEGADAVQLLFPEGRVDIGESLYNVTLFNRWANLILRESATTLARTSAKPFRVLEVGAGVGGTSLDVIPALAEFDVEYVFTDLSQFFLNRARETFGAYPWVRYATLDIDTDFRAQGFAPNSFDAVILGDVFHATRHVGRTLQALRELLAPGGWLLFAEMTRDHYQIMTSMELMLGDGAAEDFADLRRGRDQTFVPHPDWLRLLGDDLVFALPGPDDAFTDIGLYVYGCQVKTDRARLRAPEVGAAVAARLPAAMVPGMVQVVDRLPLTANGKVDRERLRGLVPRSAGAAEPAADEPVDDLERRLATLYGEVLDLPAVGRTAGFYDLGGDSLIASQLARLLTEQVPEAGPMSYNGLLRVLLEGPSVLTLAAQLREGP</sequence>
<comment type="caution">
    <text evidence="8">The sequence shown here is derived from an EMBL/GenBank/DDBJ whole genome shotgun (WGS) entry which is preliminary data.</text>
</comment>
<keyword evidence="5" id="KW-0436">Ligase</keyword>
<evidence type="ECO:0000313" key="8">
    <source>
        <dbReference type="EMBL" id="MFC0567900.1"/>
    </source>
</evidence>
<comment type="cofactor">
    <cofactor evidence="1">
        <name>pantetheine 4'-phosphate</name>
        <dbReference type="ChEBI" id="CHEBI:47942"/>
    </cofactor>
</comment>
<dbReference type="SUPFAM" id="SSF53335">
    <property type="entry name" value="S-adenosyl-L-methionine-dependent methyltransferases"/>
    <property type="match status" value="1"/>
</dbReference>
<evidence type="ECO:0000256" key="6">
    <source>
        <dbReference type="ARBA" id="ARBA00033440"/>
    </source>
</evidence>
<dbReference type="InterPro" id="IPR029063">
    <property type="entry name" value="SAM-dependent_MTases_sf"/>
</dbReference>
<organism evidence="8 9">
    <name type="scientific">Plantactinospora siamensis</name>
    <dbReference type="NCBI Taxonomy" id="555372"/>
    <lineage>
        <taxon>Bacteria</taxon>
        <taxon>Bacillati</taxon>
        <taxon>Actinomycetota</taxon>
        <taxon>Actinomycetes</taxon>
        <taxon>Micromonosporales</taxon>
        <taxon>Micromonosporaceae</taxon>
        <taxon>Plantactinospora</taxon>
    </lineage>
</organism>
<dbReference type="CDD" id="cd02440">
    <property type="entry name" value="AdoMet_MTases"/>
    <property type="match status" value="1"/>
</dbReference>
<dbReference type="Gene3D" id="2.30.38.10">
    <property type="entry name" value="Luciferase, Domain 3"/>
    <property type="match status" value="1"/>
</dbReference>
<evidence type="ECO:0000256" key="2">
    <source>
        <dbReference type="ARBA" id="ARBA00005102"/>
    </source>
</evidence>
<evidence type="ECO:0000259" key="7">
    <source>
        <dbReference type="PROSITE" id="PS50075"/>
    </source>
</evidence>
<reference evidence="8 9" key="1">
    <citation type="submission" date="2024-09" db="EMBL/GenBank/DDBJ databases">
        <authorList>
            <person name="Sun Q."/>
            <person name="Mori K."/>
        </authorList>
    </citation>
    <scope>NUCLEOTIDE SEQUENCE [LARGE SCALE GENOMIC DNA]</scope>
    <source>
        <strain evidence="8 9">TBRC 2205</strain>
    </source>
</reference>
<dbReference type="InterPro" id="IPR044894">
    <property type="entry name" value="TubC_N_sf"/>
</dbReference>
<dbReference type="Pfam" id="PF08242">
    <property type="entry name" value="Methyltransf_12"/>
    <property type="match status" value="1"/>
</dbReference>
<dbReference type="InterPro" id="IPR036736">
    <property type="entry name" value="ACP-like_sf"/>
</dbReference>
<dbReference type="Gene3D" id="3.30.559.30">
    <property type="entry name" value="Nonribosomal peptide synthetase, condensation domain"/>
    <property type="match status" value="1"/>
</dbReference>
<dbReference type="CDD" id="cd19535">
    <property type="entry name" value="Cyc_NRPS"/>
    <property type="match status" value="1"/>
</dbReference>
<dbReference type="EMBL" id="JBHLUE010000026">
    <property type="protein sequence ID" value="MFC0567900.1"/>
    <property type="molecule type" value="Genomic_DNA"/>
</dbReference>
<dbReference type="PROSITE" id="PS00455">
    <property type="entry name" value="AMP_BINDING"/>
    <property type="match status" value="1"/>
</dbReference>
<dbReference type="SUPFAM" id="SSF56801">
    <property type="entry name" value="Acetyl-CoA synthetase-like"/>
    <property type="match status" value="1"/>
</dbReference>